<comment type="caution">
    <text evidence="1">The sequence shown here is derived from an EMBL/GenBank/DDBJ whole genome shotgun (WGS) entry which is preliminary data.</text>
</comment>
<reference evidence="2" key="1">
    <citation type="submission" date="2017-01" db="EMBL/GenBank/DDBJ databases">
        <title>Genome Analysis of Deinococcus marmoris KOPRI26562.</title>
        <authorList>
            <person name="Kim J.H."/>
            <person name="Oh H.-M."/>
        </authorList>
    </citation>
    <scope>NUCLEOTIDE SEQUENCE [LARGE SCALE GENOMIC DNA]</scope>
    <source>
        <strain evidence="2">PAMC 26633</strain>
    </source>
</reference>
<evidence type="ECO:0000313" key="1">
    <source>
        <dbReference type="EMBL" id="OXC79355.1"/>
    </source>
</evidence>
<dbReference type="AlphaFoldDB" id="A0A226X788"/>
<organism evidence="1 2">
    <name type="scientific">Caballeronia sordidicola</name>
    <name type="common">Burkholderia sordidicola</name>
    <dbReference type="NCBI Taxonomy" id="196367"/>
    <lineage>
        <taxon>Bacteria</taxon>
        <taxon>Pseudomonadati</taxon>
        <taxon>Pseudomonadota</taxon>
        <taxon>Betaproteobacteria</taxon>
        <taxon>Burkholderiales</taxon>
        <taxon>Burkholderiaceae</taxon>
        <taxon>Caballeronia</taxon>
    </lineage>
</organism>
<name>A0A226X788_CABSO</name>
<evidence type="ECO:0000313" key="2">
    <source>
        <dbReference type="Proteomes" id="UP000214720"/>
    </source>
</evidence>
<accession>A0A226X788</accession>
<proteinExistence type="predicted"/>
<dbReference type="Proteomes" id="UP000214720">
    <property type="component" value="Unassembled WGS sequence"/>
</dbReference>
<sequence>MALFKSVCALIKQRSGEDPSFLTPNLSKSMPFFYKMVSTPAAWIAVADRLADHTRAGLTREMTALGPFAGLRVSIRSILINAGINDVIQLRAAIAARSIVLDHDIASNGLTRRRWTELHEWIDQQV</sequence>
<dbReference type="EMBL" id="MTHB01000042">
    <property type="protein sequence ID" value="OXC79355.1"/>
    <property type="molecule type" value="Genomic_DNA"/>
</dbReference>
<protein>
    <submittedName>
        <fullName evidence="1">Uncharacterized protein</fullName>
    </submittedName>
</protein>
<gene>
    <name evidence="1" type="ORF">BSU04_07495</name>
</gene>